<sequence>MLQLSVVHRLPQHYRWSVDHVGEIERQETANGVHDEDLIALRLLSHDGHLALEILLQLQETLAQIQVECKIAQCEGQPCLLIQRIDESATNCCLKNQGVAIAETFDGH</sequence>
<evidence type="ECO:0008006" key="3">
    <source>
        <dbReference type="Google" id="ProtNLM"/>
    </source>
</evidence>
<comment type="caution">
    <text evidence="1">The sequence shown here is derived from an EMBL/GenBank/DDBJ whole genome shotgun (WGS) entry which is preliminary data.</text>
</comment>
<dbReference type="STRING" id="1076551.HA48_12435"/>
<protein>
    <recommendedName>
        <fullName evidence="3">YejG-like protein</fullName>
    </recommendedName>
</protein>
<dbReference type="Pfam" id="PF13989">
    <property type="entry name" value="YejG"/>
    <property type="match status" value="1"/>
</dbReference>
<dbReference type="InterPro" id="IPR020489">
    <property type="entry name" value="Uncharacterised_YejG"/>
</dbReference>
<organism evidence="1 2">
    <name type="scientific">Pantoea wallisii</name>
    <dbReference type="NCBI Taxonomy" id="1076551"/>
    <lineage>
        <taxon>Bacteria</taxon>
        <taxon>Pseudomonadati</taxon>
        <taxon>Pseudomonadota</taxon>
        <taxon>Gammaproteobacteria</taxon>
        <taxon>Enterobacterales</taxon>
        <taxon>Erwiniaceae</taxon>
        <taxon>Pantoea</taxon>
    </lineage>
</organism>
<dbReference type="NCBIfam" id="NF008811">
    <property type="entry name" value="PRK11835.1"/>
    <property type="match status" value="1"/>
</dbReference>
<proteinExistence type="predicted"/>
<accession>A0A1X1D893</accession>
<dbReference type="AlphaFoldDB" id="A0A1X1D893"/>
<dbReference type="OrthoDB" id="6413388at2"/>
<dbReference type="EMBL" id="MLFS01000032">
    <property type="protein sequence ID" value="ORM72902.1"/>
    <property type="molecule type" value="Genomic_DNA"/>
</dbReference>
<gene>
    <name evidence="1" type="ORF">HA48_12435</name>
</gene>
<name>A0A1X1D893_9GAMM</name>
<evidence type="ECO:0000313" key="1">
    <source>
        <dbReference type="EMBL" id="ORM72902.1"/>
    </source>
</evidence>
<dbReference type="RefSeq" id="WP_128601628.1">
    <property type="nucleotide sequence ID" value="NZ_MLFS01000032.1"/>
</dbReference>
<evidence type="ECO:0000313" key="2">
    <source>
        <dbReference type="Proteomes" id="UP000193104"/>
    </source>
</evidence>
<reference evidence="1 2" key="1">
    <citation type="journal article" date="2017" name="Antonie Van Leeuwenhoek">
        <title>Phylogenomic resolution of the bacterial genus Pantoea and its relationship with Erwinia and Tatumella.</title>
        <authorList>
            <person name="Palmer M."/>
            <person name="Steenkamp E.T."/>
            <person name="Coetzee M.P."/>
            <person name="Chan W.Y."/>
            <person name="van Zyl E."/>
            <person name="De Maayer P."/>
            <person name="Coutinho T.A."/>
            <person name="Blom J."/>
            <person name="Smits T.H."/>
            <person name="Duffy B."/>
            <person name="Venter S.N."/>
        </authorList>
    </citation>
    <scope>NUCLEOTIDE SEQUENCE [LARGE SCALE GENOMIC DNA]</scope>
    <source>
        <strain evidence="1 2">LMG 26277</strain>
    </source>
</reference>
<dbReference type="Proteomes" id="UP000193104">
    <property type="component" value="Unassembled WGS sequence"/>
</dbReference>
<keyword evidence="2" id="KW-1185">Reference proteome</keyword>